<dbReference type="PANTHER" id="PTHR45453:SF1">
    <property type="entry name" value="PHOSPHATE REGULON SENSOR PROTEIN PHOR"/>
    <property type="match status" value="1"/>
</dbReference>
<dbReference type="InterPro" id="IPR003594">
    <property type="entry name" value="HATPase_dom"/>
</dbReference>
<gene>
    <name evidence="11" type="ORF">JZO67_003291</name>
</gene>
<keyword evidence="9" id="KW-0812">Transmembrane</keyword>
<dbReference type="InterPro" id="IPR005467">
    <property type="entry name" value="His_kinase_dom"/>
</dbReference>
<evidence type="ECO:0000256" key="7">
    <source>
        <dbReference type="ARBA" id="ARBA00023012"/>
    </source>
</evidence>
<keyword evidence="7" id="KW-0902">Two-component regulatory system</keyword>
<dbReference type="InterPro" id="IPR003661">
    <property type="entry name" value="HisK_dim/P_dom"/>
</dbReference>
<dbReference type="PANTHER" id="PTHR45453">
    <property type="entry name" value="PHOSPHATE REGULON SENSOR PROTEIN PHOR"/>
    <property type="match status" value="1"/>
</dbReference>
<evidence type="ECO:0000256" key="2">
    <source>
        <dbReference type="ARBA" id="ARBA00004370"/>
    </source>
</evidence>
<feature type="domain" description="Histidine kinase" evidence="10">
    <location>
        <begin position="162"/>
        <end position="375"/>
    </location>
</feature>
<dbReference type="InterPro" id="IPR004358">
    <property type="entry name" value="Sig_transdc_His_kin-like_C"/>
</dbReference>
<dbReference type="SUPFAM" id="SSF55874">
    <property type="entry name" value="ATPase domain of HSP90 chaperone/DNA topoisomerase II/histidine kinase"/>
    <property type="match status" value="1"/>
</dbReference>
<dbReference type="InterPro" id="IPR036097">
    <property type="entry name" value="HisK_dim/P_sf"/>
</dbReference>
<keyword evidence="5" id="KW-0808">Transferase</keyword>
<comment type="catalytic activity">
    <reaction evidence="1">
        <text>ATP + protein L-histidine = ADP + protein N-phospho-L-histidine.</text>
        <dbReference type="EC" id="2.7.13.3"/>
    </reaction>
</comment>
<dbReference type="InterPro" id="IPR050351">
    <property type="entry name" value="BphY/WalK/GraS-like"/>
</dbReference>
<evidence type="ECO:0000259" key="10">
    <source>
        <dbReference type="PROSITE" id="PS50109"/>
    </source>
</evidence>
<feature type="transmembrane region" description="Helical" evidence="9">
    <location>
        <begin position="7"/>
        <end position="28"/>
    </location>
</feature>
<keyword evidence="12" id="KW-1185">Reference proteome</keyword>
<dbReference type="PRINTS" id="PR00344">
    <property type="entry name" value="BCTRLSENSOR"/>
</dbReference>
<evidence type="ECO:0000256" key="3">
    <source>
        <dbReference type="ARBA" id="ARBA00012438"/>
    </source>
</evidence>
<dbReference type="Gene3D" id="1.10.287.130">
    <property type="match status" value="1"/>
</dbReference>
<evidence type="ECO:0000256" key="1">
    <source>
        <dbReference type="ARBA" id="ARBA00000085"/>
    </source>
</evidence>
<dbReference type="Proteomes" id="UP000664357">
    <property type="component" value="Unassembled WGS sequence"/>
</dbReference>
<keyword evidence="9" id="KW-0472">Membrane</keyword>
<sequence length="375" mass="42837">MGFRRAKIIGFILSIIIVSVGLISWNYFEMRTALEYDRTTALGRLSENEALSEAQLIEAFNQEGNKTYYAKGSELEAKYGMDTRETKYDYLVQPFLVRNTLILLVTILLVLLLFFWNLREQKLLMEELESLENKYHTEKSQYSILLQRTRQEDSQIKSSITDIAHQLKTPVASLKLSMDIALSEAYSPAERQEFSDQAVLQINKLNLMLDGLAKISQMETDLIQINPQKYSLRKLVSEAINSVIIKALERDIDIELSSIDESTIFVDYKWTLEALSNVLENAIKYSPVHTKIQVNSQSLVTYVVLEILDEGPGIPKQEQTLIYQRFYRGENSNEVEGSGVGLYLTRKIIEEQGGTILVKNRVDQGANFQLTLPLV</sequence>
<keyword evidence="8" id="KW-0175">Coiled coil</keyword>
<evidence type="ECO:0000256" key="5">
    <source>
        <dbReference type="ARBA" id="ARBA00022679"/>
    </source>
</evidence>
<evidence type="ECO:0000313" key="11">
    <source>
        <dbReference type="EMBL" id="MEO1771311.1"/>
    </source>
</evidence>
<dbReference type="Gene3D" id="3.30.565.10">
    <property type="entry name" value="Histidine kinase-like ATPase, C-terminal domain"/>
    <property type="match status" value="1"/>
</dbReference>
<keyword evidence="6" id="KW-0418">Kinase</keyword>
<dbReference type="RefSeq" id="WP_207704306.1">
    <property type="nucleotide sequence ID" value="NZ_JAFREL020000002.1"/>
</dbReference>
<organism evidence="11 12">
    <name type="scientific">Candidatus Enterococcus ferrettii</name>
    <dbReference type="NCBI Taxonomy" id="2815324"/>
    <lineage>
        <taxon>Bacteria</taxon>
        <taxon>Bacillati</taxon>
        <taxon>Bacillota</taxon>
        <taxon>Bacilli</taxon>
        <taxon>Lactobacillales</taxon>
        <taxon>Enterococcaceae</taxon>
        <taxon>Enterococcus</taxon>
    </lineage>
</organism>
<reference evidence="11 12" key="2">
    <citation type="submission" date="2024-02" db="EMBL/GenBank/DDBJ databases">
        <title>The Genome Sequence of Enterococcus sp. DIV0159.</title>
        <authorList>
            <person name="Earl A."/>
            <person name="Manson A."/>
            <person name="Gilmore M."/>
            <person name="Sanders J."/>
            <person name="Shea T."/>
            <person name="Howe W."/>
            <person name="Livny J."/>
            <person name="Cuomo C."/>
            <person name="Neafsey D."/>
            <person name="Birren B."/>
        </authorList>
    </citation>
    <scope>NUCLEOTIDE SEQUENCE [LARGE SCALE GENOMIC DNA]</scope>
    <source>
        <strain evidence="11 12">665A</strain>
    </source>
</reference>
<proteinExistence type="predicted"/>
<dbReference type="SMART" id="SM00387">
    <property type="entry name" value="HATPase_c"/>
    <property type="match status" value="1"/>
</dbReference>
<evidence type="ECO:0000313" key="12">
    <source>
        <dbReference type="Proteomes" id="UP000664357"/>
    </source>
</evidence>
<accession>A0ABV0ES00</accession>
<evidence type="ECO:0000256" key="4">
    <source>
        <dbReference type="ARBA" id="ARBA00022553"/>
    </source>
</evidence>
<dbReference type="EMBL" id="JAFREL020000002">
    <property type="protein sequence ID" value="MEO1771311.1"/>
    <property type="molecule type" value="Genomic_DNA"/>
</dbReference>
<evidence type="ECO:0000256" key="9">
    <source>
        <dbReference type="SAM" id="Phobius"/>
    </source>
</evidence>
<dbReference type="Pfam" id="PF02518">
    <property type="entry name" value="HATPase_c"/>
    <property type="match status" value="1"/>
</dbReference>
<protein>
    <recommendedName>
        <fullName evidence="3">histidine kinase</fullName>
        <ecNumber evidence="3">2.7.13.3</ecNumber>
    </recommendedName>
</protein>
<dbReference type="PROSITE" id="PS50109">
    <property type="entry name" value="HIS_KIN"/>
    <property type="match status" value="1"/>
</dbReference>
<dbReference type="CDD" id="cd00082">
    <property type="entry name" value="HisKA"/>
    <property type="match status" value="1"/>
</dbReference>
<evidence type="ECO:0000256" key="6">
    <source>
        <dbReference type="ARBA" id="ARBA00022777"/>
    </source>
</evidence>
<evidence type="ECO:0000256" key="8">
    <source>
        <dbReference type="SAM" id="Coils"/>
    </source>
</evidence>
<feature type="coiled-coil region" evidence="8">
    <location>
        <begin position="121"/>
        <end position="148"/>
    </location>
</feature>
<comment type="caution">
    <text evidence="11">The sequence shown here is derived from an EMBL/GenBank/DDBJ whole genome shotgun (WGS) entry which is preliminary data.</text>
</comment>
<feature type="transmembrane region" description="Helical" evidence="9">
    <location>
        <begin position="95"/>
        <end position="116"/>
    </location>
</feature>
<dbReference type="CDD" id="cd00075">
    <property type="entry name" value="HATPase"/>
    <property type="match status" value="1"/>
</dbReference>
<dbReference type="EC" id="2.7.13.3" evidence="3"/>
<name>A0ABV0ES00_9ENTE</name>
<dbReference type="SUPFAM" id="SSF47384">
    <property type="entry name" value="Homodimeric domain of signal transducing histidine kinase"/>
    <property type="match status" value="1"/>
</dbReference>
<comment type="subcellular location">
    <subcellularLocation>
        <location evidence="2">Membrane</location>
    </subcellularLocation>
</comment>
<dbReference type="InterPro" id="IPR036890">
    <property type="entry name" value="HATPase_C_sf"/>
</dbReference>
<keyword evidence="9" id="KW-1133">Transmembrane helix</keyword>
<reference evidence="11 12" key="1">
    <citation type="submission" date="2021-03" db="EMBL/GenBank/DDBJ databases">
        <authorList>
            <person name="Gilmore M.S."/>
            <person name="Schwartzman J."/>
            <person name="Van Tyne D."/>
            <person name="Martin M."/>
            <person name="Earl A.M."/>
            <person name="Manson A.L."/>
            <person name="Straub T."/>
            <person name="Salamzade R."/>
            <person name="Saavedra J."/>
            <person name="Lebreton F."/>
            <person name="Prichula J."/>
            <person name="Schaufler K."/>
            <person name="Gaca A."/>
            <person name="Sgardioli B."/>
            <person name="Wagenaar J."/>
            <person name="Strong T."/>
        </authorList>
    </citation>
    <scope>NUCLEOTIDE SEQUENCE [LARGE SCALE GENOMIC DNA]</scope>
    <source>
        <strain evidence="11 12">665A</strain>
    </source>
</reference>
<keyword evidence="4" id="KW-0597">Phosphoprotein</keyword>